<comment type="caution">
    <text evidence="3">The sequence shown here is derived from an EMBL/GenBank/DDBJ whole genome shotgun (WGS) entry which is preliminary data.</text>
</comment>
<dbReference type="Gene3D" id="3.30.70.1380">
    <property type="entry name" value="Transcriptional regulatory protein pf0864 domain like"/>
    <property type="match status" value="1"/>
</dbReference>
<organism evidence="3 4">
    <name type="scientific">Roseiconus lacunae</name>
    <dbReference type="NCBI Taxonomy" id="2605694"/>
    <lineage>
        <taxon>Bacteria</taxon>
        <taxon>Pseudomonadati</taxon>
        <taxon>Planctomycetota</taxon>
        <taxon>Planctomycetia</taxon>
        <taxon>Pirellulales</taxon>
        <taxon>Pirellulaceae</taxon>
        <taxon>Roseiconus</taxon>
    </lineage>
</organism>
<dbReference type="HAMAP" id="MF_01074">
    <property type="entry name" value="LarC"/>
    <property type="match status" value="1"/>
</dbReference>
<dbReference type="RefSeq" id="WP_289162250.1">
    <property type="nucleotide sequence ID" value="NZ_JASZZN010000002.1"/>
</dbReference>
<dbReference type="Pfam" id="PF01969">
    <property type="entry name" value="Ni_insertion"/>
    <property type="match status" value="1"/>
</dbReference>
<evidence type="ECO:0000256" key="2">
    <source>
        <dbReference type="HAMAP-Rule" id="MF_01074"/>
    </source>
</evidence>
<keyword evidence="2" id="KW-0456">Lyase</keyword>
<keyword evidence="4" id="KW-1185">Reference proteome</keyword>
<name>A0ABT7PDI8_9BACT</name>
<protein>
    <recommendedName>
        <fullName evidence="2">Putative nickel insertion protein</fullName>
    </recommendedName>
</protein>
<dbReference type="NCBIfam" id="TIGR00299">
    <property type="entry name" value="nickel pincer cofactor biosynthesis protein LarC"/>
    <property type="match status" value="1"/>
</dbReference>
<dbReference type="InterPro" id="IPR002822">
    <property type="entry name" value="Ni_insertion"/>
</dbReference>
<keyword evidence="1 2" id="KW-0533">Nickel</keyword>
<proteinExistence type="inferred from homology"/>
<dbReference type="EMBL" id="JASZZN010000002">
    <property type="protein sequence ID" value="MDM4014541.1"/>
    <property type="molecule type" value="Genomic_DNA"/>
</dbReference>
<accession>A0ABT7PDI8</accession>
<evidence type="ECO:0000256" key="1">
    <source>
        <dbReference type="ARBA" id="ARBA00022596"/>
    </source>
</evidence>
<sequence length="403" mass="43052">MTKTAYFDCLSGISGDMTLAALIDLGASVERIEASLRSMGLPKLSITAEDVKKCGFRSKYVRIEHPPEKAHRHLHHIHDMIEGSAEIEPAAKDLAKRIFGHVAEAEAKVHGTTLRKVHFHEVGAIDSIADIVGVAIATTELGITSAMASAIPTGTGQITIDHGTVSIPAPATAEILRGVPIATCDIKRELTTPTGAAIIKELCSRFGPVPSMTIDAIGYGAGTMDLENQPNLLRILVGQTSAGQVSGNAATGTADSIEHDHVVVLETNLDDTTGEQIANCSNRLLKAGALDVTQTACTMKKGRSGILLSVIAAPDRLASMEELIFRHTSAIGVRRRLVERDILPRREISVETPLGRVAAKAVRLPGGDERIKVESDDAFRLSEETGTTYQEIRRMAEQSFFGG</sequence>
<evidence type="ECO:0000313" key="4">
    <source>
        <dbReference type="Proteomes" id="UP001239462"/>
    </source>
</evidence>
<gene>
    <name evidence="3" type="primary">larC</name>
    <name evidence="3" type="ORF">QTN89_03795</name>
</gene>
<dbReference type="PANTHER" id="PTHR36566">
    <property type="entry name" value="NICKEL INSERTION PROTEIN-RELATED"/>
    <property type="match status" value="1"/>
</dbReference>
<comment type="similarity">
    <text evidence="2">Belongs to the LarC family.</text>
</comment>
<dbReference type="PANTHER" id="PTHR36566:SF1">
    <property type="entry name" value="PYRIDINIUM-3,5-BISTHIOCARBOXYLIC ACID MONONUCLEOTIDE NICKEL INSERTION PROTEIN"/>
    <property type="match status" value="1"/>
</dbReference>
<evidence type="ECO:0000313" key="3">
    <source>
        <dbReference type="EMBL" id="MDM4014541.1"/>
    </source>
</evidence>
<reference evidence="3 4" key="1">
    <citation type="submission" date="2023-06" db="EMBL/GenBank/DDBJ databases">
        <title>Roseiconus lacunae JC819 isolated from Gulf of Mannar region, Tamil Nadu.</title>
        <authorList>
            <person name="Pk S."/>
            <person name="Ch S."/>
            <person name="Ch V.R."/>
        </authorList>
    </citation>
    <scope>NUCLEOTIDE SEQUENCE [LARGE SCALE GENOMIC DNA]</scope>
    <source>
        <strain evidence="3 4">JC819</strain>
    </source>
</reference>
<dbReference type="Proteomes" id="UP001239462">
    <property type="component" value="Unassembled WGS sequence"/>
</dbReference>